<reference evidence="2 3" key="1">
    <citation type="submission" date="2024-05" db="EMBL/GenBank/DDBJ databases">
        <title>A draft genome resource for the thread blight pathogen Marasmius tenuissimus strain MS-2.</title>
        <authorList>
            <person name="Yulfo-Soto G.E."/>
            <person name="Baruah I.K."/>
            <person name="Amoako-Attah I."/>
            <person name="Bukari Y."/>
            <person name="Meinhardt L.W."/>
            <person name="Bailey B.A."/>
            <person name="Cohen S.P."/>
        </authorList>
    </citation>
    <scope>NUCLEOTIDE SEQUENCE [LARGE SCALE GENOMIC DNA]</scope>
    <source>
        <strain evidence="2 3">MS-2</strain>
    </source>
</reference>
<dbReference type="EMBL" id="JBBXMP010000104">
    <property type="protein sequence ID" value="KAL0062475.1"/>
    <property type="molecule type" value="Genomic_DNA"/>
</dbReference>
<feature type="region of interest" description="Disordered" evidence="1">
    <location>
        <begin position="1"/>
        <end position="78"/>
    </location>
</feature>
<feature type="compositionally biased region" description="Basic residues" evidence="1">
    <location>
        <begin position="1"/>
        <end position="11"/>
    </location>
</feature>
<gene>
    <name evidence="2" type="ORF">AAF712_010687</name>
</gene>
<evidence type="ECO:0000256" key="1">
    <source>
        <dbReference type="SAM" id="MobiDB-lite"/>
    </source>
</evidence>
<accession>A0ABR2ZLC0</accession>
<name>A0ABR2ZLC0_9AGAR</name>
<feature type="compositionally biased region" description="Polar residues" evidence="1">
    <location>
        <begin position="46"/>
        <end position="62"/>
    </location>
</feature>
<evidence type="ECO:0000313" key="2">
    <source>
        <dbReference type="EMBL" id="KAL0062475.1"/>
    </source>
</evidence>
<evidence type="ECO:0000313" key="3">
    <source>
        <dbReference type="Proteomes" id="UP001437256"/>
    </source>
</evidence>
<proteinExistence type="predicted"/>
<organism evidence="2 3">
    <name type="scientific">Marasmius tenuissimus</name>
    <dbReference type="NCBI Taxonomy" id="585030"/>
    <lineage>
        <taxon>Eukaryota</taxon>
        <taxon>Fungi</taxon>
        <taxon>Dikarya</taxon>
        <taxon>Basidiomycota</taxon>
        <taxon>Agaricomycotina</taxon>
        <taxon>Agaricomycetes</taxon>
        <taxon>Agaricomycetidae</taxon>
        <taxon>Agaricales</taxon>
        <taxon>Marasmiineae</taxon>
        <taxon>Marasmiaceae</taxon>
        <taxon>Marasmius</taxon>
    </lineage>
</organism>
<sequence length="78" mass="8618">MPPSKNWKKKHAENFHSNAGEPVEPVVKDNSASSGRKSDRKKVEKGNSSASSPQQAPELQQLRSRHTQNKQVFPQGPA</sequence>
<protein>
    <submittedName>
        <fullName evidence="2">Uncharacterized protein</fullName>
    </submittedName>
</protein>
<comment type="caution">
    <text evidence="2">The sequence shown here is derived from an EMBL/GenBank/DDBJ whole genome shotgun (WGS) entry which is preliminary data.</text>
</comment>
<keyword evidence="3" id="KW-1185">Reference proteome</keyword>
<dbReference type="Proteomes" id="UP001437256">
    <property type="component" value="Unassembled WGS sequence"/>
</dbReference>